<keyword evidence="2" id="KW-1185">Reference proteome</keyword>
<evidence type="ECO:0000313" key="2">
    <source>
        <dbReference type="Proteomes" id="UP001497516"/>
    </source>
</evidence>
<dbReference type="EMBL" id="OZ034816">
    <property type="protein sequence ID" value="CAL1377106.1"/>
    <property type="molecule type" value="Genomic_DNA"/>
</dbReference>
<name>A0AAV2DTZ9_9ROSI</name>
<accession>A0AAV2DTZ9</accession>
<organism evidence="1 2">
    <name type="scientific">Linum trigynum</name>
    <dbReference type="NCBI Taxonomy" id="586398"/>
    <lineage>
        <taxon>Eukaryota</taxon>
        <taxon>Viridiplantae</taxon>
        <taxon>Streptophyta</taxon>
        <taxon>Embryophyta</taxon>
        <taxon>Tracheophyta</taxon>
        <taxon>Spermatophyta</taxon>
        <taxon>Magnoliopsida</taxon>
        <taxon>eudicotyledons</taxon>
        <taxon>Gunneridae</taxon>
        <taxon>Pentapetalae</taxon>
        <taxon>rosids</taxon>
        <taxon>fabids</taxon>
        <taxon>Malpighiales</taxon>
        <taxon>Linaceae</taxon>
        <taxon>Linum</taxon>
    </lineage>
</organism>
<proteinExistence type="predicted"/>
<evidence type="ECO:0000313" key="1">
    <source>
        <dbReference type="EMBL" id="CAL1377106.1"/>
    </source>
</evidence>
<protein>
    <submittedName>
        <fullName evidence="1">Uncharacterized protein</fullName>
    </submittedName>
</protein>
<gene>
    <name evidence="1" type="ORF">LTRI10_LOCUS18779</name>
</gene>
<dbReference type="Proteomes" id="UP001497516">
    <property type="component" value="Chromosome 3"/>
</dbReference>
<reference evidence="1 2" key="1">
    <citation type="submission" date="2024-04" db="EMBL/GenBank/DDBJ databases">
        <authorList>
            <person name="Fracassetti M."/>
        </authorList>
    </citation>
    <scope>NUCLEOTIDE SEQUENCE [LARGE SCALE GENOMIC DNA]</scope>
</reference>
<dbReference type="AlphaFoldDB" id="A0AAV2DTZ9"/>
<sequence length="76" mass="8491">MTSIATCRCSLAWQAAICDEECDEKATLASVVIVLLRWYNIVNSCCIRNGCTPFLTLSLMQQLFTTLSHRSDRGNC</sequence>